<keyword evidence="2" id="KW-0560">Oxidoreductase</keyword>
<comment type="caution">
    <text evidence="3">The sequence shown here is derived from an EMBL/GenBank/DDBJ whole genome shotgun (WGS) entry which is preliminary data.</text>
</comment>
<evidence type="ECO:0000313" key="4">
    <source>
        <dbReference type="Proteomes" id="UP001285441"/>
    </source>
</evidence>
<reference evidence="3" key="2">
    <citation type="submission" date="2023-06" db="EMBL/GenBank/DDBJ databases">
        <authorList>
            <consortium name="Lawrence Berkeley National Laboratory"/>
            <person name="Haridas S."/>
            <person name="Hensen N."/>
            <person name="Bonometti L."/>
            <person name="Westerberg I."/>
            <person name="Brannstrom I.O."/>
            <person name="Guillou S."/>
            <person name="Cros-Aarteil S."/>
            <person name="Calhoun S."/>
            <person name="Kuo A."/>
            <person name="Mondo S."/>
            <person name="Pangilinan J."/>
            <person name="Riley R."/>
            <person name="LaButti K."/>
            <person name="Andreopoulos B."/>
            <person name="Lipzen A."/>
            <person name="Chen C."/>
            <person name="Yanf M."/>
            <person name="Daum C."/>
            <person name="Ng V."/>
            <person name="Clum A."/>
            <person name="Steindorff A."/>
            <person name="Ohm R."/>
            <person name="Martin F."/>
            <person name="Silar P."/>
            <person name="Natvig D."/>
            <person name="Lalanne C."/>
            <person name="Gautier V."/>
            <person name="Ament-velasquez S.L."/>
            <person name="Kruys A."/>
            <person name="Hutchinson M.I."/>
            <person name="Powell A.J."/>
            <person name="Barry K."/>
            <person name="Miller A.N."/>
            <person name="Grigoriev I.V."/>
            <person name="Debuchy R."/>
            <person name="Gladieux P."/>
            <person name="Thoren M.H."/>
            <person name="Johannesson H."/>
        </authorList>
    </citation>
    <scope>NUCLEOTIDE SEQUENCE</scope>
    <source>
        <strain evidence="3">CBS 232.78</strain>
    </source>
</reference>
<sequence>MTFLRSVIITGGTSNLGYHAAATIAREHPDYLVVISSRSDGNDAAGRINKALGQSNVVFLKLDLAGLDSVRAYADNLRRLSKEFPPIQALLLNAGLQFPGQTRKAAVTGIEQTFAINHVGHALLFHLLYPLLLPAPGGGGARVVITSSGTHDPDQKTGGFPVPVFTTAEEVAHPPPAVATAAAAAAAGDGRVHYSTSKLCNVLWAYALNRRLQQQRAPQITVTVFDPGLMPGTGLAREYGRVSRFVWNKILPRMLPVIRLAMGSDNVHTAEKSGANLARLAVGPDVEGISGKYFEGAKEIPSSKASYDQSKQDDLWAWTIDFLAKGNVAEAVQWDELR</sequence>
<name>A0AAE0KFW8_9PEZI</name>
<gene>
    <name evidence="3" type="ORF">B0H63DRAFT_496601</name>
</gene>
<evidence type="ECO:0000256" key="1">
    <source>
        <dbReference type="ARBA" id="ARBA00006484"/>
    </source>
</evidence>
<dbReference type="Proteomes" id="UP001285441">
    <property type="component" value="Unassembled WGS sequence"/>
</dbReference>
<dbReference type="GO" id="GO:0016491">
    <property type="term" value="F:oxidoreductase activity"/>
    <property type="evidence" value="ECO:0007669"/>
    <property type="project" value="UniProtKB-KW"/>
</dbReference>
<dbReference type="Pfam" id="PF00106">
    <property type="entry name" value="adh_short"/>
    <property type="match status" value="1"/>
</dbReference>
<comment type="similarity">
    <text evidence="1">Belongs to the short-chain dehydrogenases/reductases (SDR) family.</text>
</comment>
<evidence type="ECO:0000256" key="2">
    <source>
        <dbReference type="ARBA" id="ARBA00023002"/>
    </source>
</evidence>
<dbReference type="Gene3D" id="3.40.50.720">
    <property type="entry name" value="NAD(P)-binding Rossmann-like Domain"/>
    <property type="match status" value="1"/>
</dbReference>
<dbReference type="PANTHER" id="PTHR24320:SF152">
    <property type="entry name" value="SHORT-CHAIN DEHYDROGENASE_REDUCTASE FAMILY PROTEIN"/>
    <property type="match status" value="1"/>
</dbReference>
<evidence type="ECO:0008006" key="5">
    <source>
        <dbReference type="Google" id="ProtNLM"/>
    </source>
</evidence>
<dbReference type="PANTHER" id="PTHR24320">
    <property type="entry name" value="RETINOL DEHYDROGENASE"/>
    <property type="match status" value="1"/>
</dbReference>
<evidence type="ECO:0000313" key="3">
    <source>
        <dbReference type="EMBL" id="KAK3375437.1"/>
    </source>
</evidence>
<protein>
    <recommendedName>
        <fullName evidence="5">Dehydrogenase/reductase</fullName>
    </recommendedName>
</protein>
<proteinExistence type="inferred from homology"/>
<dbReference type="SUPFAM" id="SSF51735">
    <property type="entry name" value="NAD(P)-binding Rossmann-fold domains"/>
    <property type="match status" value="1"/>
</dbReference>
<accession>A0AAE0KFW8</accession>
<organism evidence="3 4">
    <name type="scientific">Podospora didyma</name>
    <dbReference type="NCBI Taxonomy" id="330526"/>
    <lineage>
        <taxon>Eukaryota</taxon>
        <taxon>Fungi</taxon>
        <taxon>Dikarya</taxon>
        <taxon>Ascomycota</taxon>
        <taxon>Pezizomycotina</taxon>
        <taxon>Sordariomycetes</taxon>
        <taxon>Sordariomycetidae</taxon>
        <taxon>Sordariales</taxon>
        <taxon>Podosporaceae</taxon>
        <taxon>Podospora</taxon>
    </lineage>
</organism>
<reference evidence="3" key="1">
    <citation type="journal article" date="2023" name="Mol. Phylogenet. Evol.">
        <title>Genome-scale phylogeny and comparative genomics of the fungal order Sordariales.</title>
        <authorList>
            <person name="Hensen N."/>
            <person name="Bonometti L."/>
            <person name="Westerberg I."/>
            <person name="Brannstrom I.O."/>
            <person name="Guillou S."/>
            <person name="Cros-Aarteil S."/>
            <person name="Calhoun S."/>
            <person name="Haridas S."/>
            <person name="Kuo A."/>
            <person name="Mondo S."/>
            <person name="Pangilinan J."/>
            <person name="Riley R."/>
            <person name="LaButti K."/>
            <person name="Andreopoulos B."/>
            <person name="Lipzen A."/>
            <person name="Chen C."/>
            <person name="Yan M."/>
            <person name="Daum C."/>
            <person name="Ng V."/>
            <person name="Clum A."/>
            <person name="Steindorff A."/>
            <person name="Ohm R.A."/>
            <person name="Martin F."/>
            <person name="Silar P."/>
            <person name="Natvig D.O."/>
            <person name="Lalanne C."/>
            <person name="Gautier V."/>
            <person name="Ament-Velasquez S.L."/>
            <person name="Kruys A."/>
            <person name="Hutchinson M.I."/>
            <person name="Powell A.J."/>
            <person name="Barry K."/>
            <person name="Miller A.N."/>
            <person name="Grigoriev I.V."/>
            <person name="Debuchy R."/>
            <person name="Gladieux P."/>
            <person name="Hiltunen Thoren M."/>
            <person name="Johannesson H."/>
        </authorList>
    </citation>
    <scope>NUCLEOTIDE SEQUENCE</scope>
    <source>
        <strain evidence="3">CBS 232.78</strain>
    </source>
</reference>
<keyword evidence="4" id="KW-1185">Reference proteome</keyword>
<dbReference type="InterPro" id="IPR036291">
    <property type="entry name" value="NAD(P)-bd_dom_sf"/>
</dbReference>
<dbReference type="InterPro" id="IPR002347">
    <property type="entry name" value="SDR_fam"/>
</dbReference>
<dbReference type="EMBL" id="JAULSW010000007">
    <property type="protein sequence ID" value="KAK3375437.1"/>
    <property type="molecule type" value="Genomic_DNA"/>
</dbReference>
<dbReference type="AlphaFoldDB" id="A0AAE0KFW8"/>